<sequence length="120" mass="13553">MIWNKGSLQVCLAQLGLSCTAIRRGILLRHSEVNEENGSNPTASQTQLLLSFSCWRVSVFHHMAMHFNDNILNDNESKKPFLTHCCRFFGQPSLRRLPWVLEVPPKTTAKLASSVCPTRS</sequence>
<name>A0AAV4X455_9ARAC</name>
<proteinExistence type="predicted"/>
<accession>A0AAV4X455</accession>
<evidence type="ECO:0000313" key="1">
    <source>
        <dbReference type="EMBL" id="GIY89327.1"/>
    </source>
</evidence>
<dbReference type="PROSITE" id="PS51257">
    <property type="entry name" value="PROKAR_LIPOPROTEIN"/>
    <property type="match status" value="1"/>
</dbReference>
<dbReference type="Proteomes" id="UP001054837">
    <property type="component" value="Unassembled WGS sequence"/>
</dbReference>
<dbReference type="EMBL" id="BPLQ01015594">
    <property type="protein sequence ID" value="GIY89327.1"/>
    <property type="molecule type" value="Genomic_DNA"/>
</dbReference>
<evidence type="ECO:0000313" key="2">
    <source>
        <dbReference type="Proteomes" id="UP001054837"/>
    </source>
</evidence>
<comment type="caution">
    <text evidence="1">The sequence shown here is derived from an EMBL/GenBank/DDBJ whole genome shotgun (WGS) entry which is preliminary data.</text>
</comment>
<dbReference type="AlphaFoldDB" id="A0AAV4X455"/>
<gene>
    <name evidence="1" type="ORF">CDAR_59651</name>
</gene>
<reference evidence="1 2" key="1">
    <citation type="submission" date="2021-06" db="EMBL/GenBank/DDBJ databases">
        <title>Caerostris darwini draft genome.</title>
        <authorList>
            <person name="Kono N."/>
            <person name="Arakawa K."/>
        </authorList>
    </citation>
    <scope>NUCLEOTIDE SEQUENCE [LARGE SCALE GENOMIC DNA]</scope>
</reference>
<keyword evidence="2" id="KW-1185">Reference proteome</keyword>
<protein>
    <submittedName>
        <fullName evidence="1">Uncharacterized protein</fullName>
    </submittedName>
</protein>
<organism evidence="1 2">
    <name type="scientific">Caerostris darwini</name>
    <dbReference type="NCBI Taxonomy" id="1538125"/>
    <lineage>
        <taxon>Eukaryota</taxon>
        <taxon>Metazoa</taxon>
        <taxon>Ecdysozoa</taxon>
        <taxon>Arthropoda</taxon>
        <taxon>Chelicerata</taxon>
        <taxon>Arachnida</taxon>
        <taxon>Araneae</taxon>
        <taxon>Araneomorphae</taxon>
        <taxon>Entelegynae</taxon>
        <taxon>Araneoidea</taxon>
        <taxon>Araneidae</taxon>
        <taxon>Caerostris</taxon>
    </lineage>
</organism>